<dbReference type="PROSITE" id="PS00102">
    <property type="entry name" value="PHOSPHORYLASE"/>
    <property type="match status" value="1"/>
</dbReference>
<evidence type="ECO:0000313" key="13">
    <source>
        <dbReference type="Proteomes" id="UP000069771"/>
    </source>
</evidence>
<organism evidence="12 13">
    <name type="scientific">Faecalibaculum rodentium</name>
    <dbReference type="NCBI Taxonomy" id="1702221"/>
    <lineage>
        <taxon>Bacteria</taxon>
        <taxon>Bacillati</taxon>
        <taxon>Bacillota</taxon>
        <taxon>Erysipelotrichia</taxon>
        <taxon>Erysipelotrichales</taxon>
        <taxon>Erysipelotrichaceae</taxon>
        <taxon>Faecalibaculum</taxon>
    </lineage>
</organism>
<name>A0A140DT68_9FIRM</name>
<comment type="catalytic activity">
    <reaction evidence="1 11">
        <text>[(1-&gt;4)-alpha-D-glucosyl](n) + phosphate = [(1-&gt;4)-alpha-D-glucosyl](n-1) + alpha-D-glucose 1-phosphate</text>
        <dbReference type="Rhea" id="RHEA:41732"/>
        <dbReference type="Rhea" id="RHEA-COMP:9584"/>
        <dbReference type="Rhea" id="RHEA-COMP:9586"/>
        <dbReference type="ChEBI" id="CHEBI:15444"/>
        <dbReference type="ChEBI" id="CHEBI:43474"/>
        <dbReference type="ChEBI" id="CHEBI:58601"/>
        <dbReference type="EC" id="2.4.1.1"/>
    </reaction>
</comment>
<dbReference type="InterPro" id="IPR035090">
    <property type="entry name" value="Pyridoxal_P_attach_site"/>
</dbReference>
<evidence type="ECO:0000256" key="5">
    <source>
        <dbReference type="ARBA" id="ARBA00022676"/>
    </source>
</evidence>
<dbReference type="SUPFAM" id="SSF53756">
    <property type="entry name" value="UDP-Glycosyltransferase/glycogen phosphorylase"/>
    <property type="match status" value="1"/>
</dbReference>
<dbReference type="GO" id="GO:0030170">
    <property type="term" value="F:pyridoxal phosphate binding"/>
    <property type="evidence" value="ECO:0007669"/>
    <property type="project" value="InterPro"/>
</dbReference>
<dbReference type="CDD" id="cd04300">
    <property type="entry name" value="GT35_Glycogen_Phosphorylase"/>
    <property type="match status" value="1"/>
</dbReference>
<evidence type="ECO:0000256" key="6">
    <source>
        <dbReference type="ARBA" id="ARBA00022679"/>
    </source>
</evidence>
<keyword evidence="7 10" id="KW-0663">Pyridoxal phosphate</keyword>
<dbReference type="Pfam" id="PF00343">
    <property type="entry name" value="Phosphorylase"/>
    <property type="match status" value="1"/>
</dbReference>
<dbReference type="Gene3D" id="3.40.50.2000">
    <property type="entry name" value="Glycogen Phosphorylase B"/>
    <property type="match status" value="2"/>
</dbReference>
<evidence type="ECO:0000256" key="11">
    <source>
        <dbReference type="RuleBase" id="RU000587"/>
    </source>
</evidence>
<evidence type="ECO:0000313" key="12">
    <source>
        <dbReference type="EMBL" id="AMK53845.1"/>
    </source>
</evidence>
<keyword evidence="13" id="KW-1185">Reference proteome</keyword>
<dbReference type="GO" id="GO:0005737">
    <property type="term" value="C:cytoplasm"/>
    <property type="evidence" value="ECO:0007669"/>
    <property type="project" value="TreeGrafter"/>
</dbReference>
<keyword evidence="8 11" id="KW-0119">Carbohydrate metabolism</keyword>
<dbReference type="STRING" id="1702221.AALO17_07110"/>
<dbReference type="PANTHER" id="PTHR11468">
    <property type="entry name" value="GLYCOGEN PHOSPHORYLASE"/>
    <property type="match status" value="1"/>
</dbReference>
<dbReference type="EMBL" id="CP011391">
    <property type="protein sequence ID" value="AMK53845.1"/>
    <property type="molecule type" value="Genomic_DNA"/>
</dbReference>
<dbReference type="InterPro" id="IPR011833">
    <property type="entry name" value="Glycg_phsphrylas"/>
</dbReference>
<dbReference type="PANTHER" id="PTHR11468:SF3">
    <property type="entry name" value="GLYCOGEN PHOSPHORYLASE, LIVER FORM"/>
    <property type="match status" value="1"/>
</dbReference>
<dbReference type="PIRSF" id="PIRSF000460">
    <property type="entry name" value="Pprylas_GlgP"/>
    <property type="match status" value="1"/>
</dbReference>
<keyword evidence="5 11" id="KW-0328">Glycosyltransferase</keyword>
<evidence type="ECO:0000256" key="7">
    <source>
        <dbReference type="ARBA" id="ARBA00022898"/>
    </source>
</evidence>
<dbReference type="InterPro" id="IPR000811">
    <property type="entry name" value="Glyco_trans_35"/>
</dbReference>
<evidence type="ECO:0000256" key="9">
    <source>
        <dbReference type="ARBA" id="ARBA00025174"/>
    </source>
</evidence>
<dbReference type="GO" id="GO:0005980">
    <property type="term" value="P:glycogen catabolic process"/>
    <property type="evidence" value="ECO:0007669"/>
    <property type="project" value="TreeGrafter"/>
</dbReference>
<evidence type="ECO:0000256" key="2">
    <source>
        <dbReference type="ARBA" id="ARBA00001933"/>
    </source>
</evidence>
<dbReference type="AlphaFoldDB" id="A0A140DT68"/>
<comment type="function">
    <text evidence="9">Phosphorylase is an important allosteric enzyme in carbohydrate metabolism. Enzymes from different sources differ in their regulatory mechanisms and in their natural substrates. However, all known phosphorylases share catalytic and structural properties.</text>
</comment>
<dbReference type="EC" id="2.4.1.1" evidence="11"/>
<comment type="function">
    <text evidence="11">Allosteric enzyme that catalyzes the rate-limiting step in glycogen catabolism, the phosphorolytic cleavage of glycogen to produce glucose-1-phosphate, and plays a central role in maintaining cellular and organismal glucose homeostasis.</text>
</comment>
<evidence type="ECO:0000256" key="1">
    <source>
        <dbReference type="ARBA" id="ARBA00001275"/>
    </source>
</evidence>
<keyword evidence="4" id="KW-0021">Allosteric enzyme</keyword>
<evidence type="ECO:0000256" key="10">
    <source>
        <dbReference type="PIRSR" id="PIRSR000460-1"/>
    </source>
</evidence>
<reference evidence="12 13" key="1">
    <citation type="journal article" date="2016" name="Gut Pathog.">
        <title>Whole genome sequencing of "Faecalibaculum rodentium" ALO17, isolated from C57BL/6J laboratory mouse feces.</title>
        <authorList>
            <person name="Lim S."/>
            <person name="Chang D.H."/>
            <person name="Ahn S."/>
            <person name="Kim B.C."/>
        </authorList>
    </citation>
    <scope>NUCLEOTIDE SEQUENCE [LARGE SCALE GENOMIC DNA]</scope>
    <source>
        <strain evidence="12 13">Alo17</strain>
    </source>
</reference>
<comment type="cofactor">
    <cofactor evidence="2 11">
        <name>pyridoxal 5'-phosphate</name>
        <dbReference type="ChEBI" id="CHEBI:597326"/>
    </cofactor>
</comment>
<sequence length="808" mass="93007">MQDCFSSKDRFIECYKERVASQFGHDFEDSYPVERYQALGSLIRDYAGHNWKETKKAVRRSQTKQLYYFSMEFLMGRLMTNNLRNLGIYDVVQEGLADLGIDINEMESLEADAGLGNGGLGRLAACFLDSLASLDLAGNGNCIRYRYGLFRQKIENREQVEVPDCWLRNGNIWEVWKPNHEVKVRFGGNMHAWMDHEGRFHSDYHPEFVVRAVPYDEPVIGYHTQTTNTLRLWDAEVDEDSVSAGRLNEYLRLVTQLTANVYPDDSTIEGKELRLKQEYFFVCAGVDQIIRSHLQTYPSLDNLHEKAAIQLNDTHPVLVIPELMRVLMDDYNYGWDQAWYIVTHTVAYTNHTVMAEALEKWPQDMVSRLFPRLYLIIEEIERRFKYELDHQGKGHLFPQVSILGQGQVHMAHLAIVGSHSVNGVAKIHTQILVNDVMASFASIYPDRFNNKTNGITHRRWLMYCNPQLTQLIDDTIGTDWHHNPGGLEALMPHVDDPALQDRFLAVKRERKVILADYIRSTLGIEVDPDSIFDCQSKRLHAYKRQLLNIFHVMYLYLAMKRDPGFRIRPRTFIFSAKAAASYVLAKEIIKLINSVAEKVNGDPEISRYMKVVFIPNYSVSIAEVLVPGADISEQISTAGKEASGTGNMKYMMNGALTLGTLDGANVEIVEQVGYDNAEIFGLRVEDIEALKRENSYNVWHIYEHNERLRMVIESLRNGTWDSDSNAFMHIYNDLMLRNDEFYVLADFEAYLYAQSLVANAYEDRRAWARIMLINIAKSGYFSSDRTIQEYAREIWGLTPIPFETTGRA</sequence>
<evidence type="ECO:0000256" key="8">
    <source>
        <dbReference type="ARBA" id="ARBA00023277"/>
    </source>
</evidence>
<gene>
    <name evidence="12" type="ORF">AALO17_07110</name>
</gene>
<feature type="modified residue" description="N6-(pyridoxal phosphate)lysine" evidence="10">
    <location>
        <position position="649"/>
    </location>
</feature>
<accession>A0A140DT68</accession>
<dbReference type="KEGG" id="fro:AALO17_07110"/>
<dbReference type="GeneID" id="78477520"/>
<dbReference type="OrthoDB" id="9760804at2"/>
<protein>
    <recommendedName>
        <fullName evidence="11">Alpha-1,4 glucan phosphorylase</fullName>
        <ecNumber evidence="11">2.4.1.1</ecNumber>
    </recommendedName>
</protein>
<dbReference type="NCBIfam" id="TIGR02093">
    <property type="entry name" value="P_ylase"/>
    <property type="match status" value="1"/>
</dbReference>
<comment type="similarity">
    <text evidence="3 11">Belongs to the glycogen phosphorylase family.</text>
</comment>
<dbReference type="PATRIC" id="fig|1702221.3.peg.687"/>
<evidence type="ECO:0000256" key="3">
    <source>
        <dbReference type="ARBA" id="ARBA00006047"/>
    </source>
</evidence>
<dbReference type="RefSeq" id="WP_067555506.1">
    <property type="nucleotide sequence ID" value="NZ_CP011391.1"/>
</dbReference>
<dbReference type="GO" id="GO:0008184">
    <property type="term" value="F:glycogen phosphorylase activity"/>
    <property type="evidence" value="ECO:0007669"/>
    <property type="project" value="InterPro"/>
</dbReference>
<dbReference type="Proteomes" id="UP000069771">
    <property type="component" value="Chromosome"/>
</dbReference>
<dbReference type="FunFam" id="3.40.50.2000:FF:000003">
    <property type="entry name" value="Alpha-1,4 glucan phosphorylase"/>
    <property type="match status" value="1"/>
</dbReference>
<proteinExistence type="inferred from homology"/>
<keyword evidence="6 11" id="KW-0808">Transferase</keyword>
<evidence type="ECO:0000256" key="4">
    <source>
        <dbReference type="ARBA" id="ARBA00022533"/>
    </source>
</evidence>